<protein>
    <submittedName>
        <fullName evidence="9">MFS transporter</fullName>
    </submittedName>
    <submittedName>
        <fullName evidence="10">Nitrate/nitrite transporter NarK</fullName>
    </submittedName>
</protein>
<feature type="transmembrane region" description="Helical" evidence="7">
    <location>
        <begin position="178"/>
        <end position="197"/>
    </location>
</feature>
<evidence type="ECO:0000259" key="8">
    <source>
        <dbReference type="PROSITE" id="PS50850"/>
    </source>
</evidence>
<feature type="region of interest" description="Disordered" evidence="6">
    <location>
        <begin position="442"/>
        <end position="462"/>
    </location>
</feature>
<dbReference type="Proteomes" id="UP000182589">
    <property type="component" value="Unassembled WGS sequence"/>
</dbReference>
<feature type="transmembrane region" description="Helical" evidence="7">
    <location>
        <begin position="281"/>
        <end position="309"/>
    </location>
</feature>
<feature type="transmembrane region" description="Helical" evidence="7">
    <location>
        <begin position="412"/>
        <end position="434"/>
    </location>
</feature>
<evidence type="ECO:0000256" key="5">
    <source>
        <dbReference type="ARBA" id="ARBA00023136"/>
    </source>
</evidence>
<dbReference type="Gene3D" id="1.20.1250.20">
    <property type="entry name" value="MFS general substrate transporter like domains"/>
    <property type="match status" value="1"/>
</dbReference>
<feature type="transmembrane region" description="Helical" evidence="7">
    <location>
        <begin position="97"/>
        <end position="124"/>
    </location>
</feature>
<feature type="transmembrane region" description="Helical" evidence="7">
    <location>
        <begin position="60"/>
        <end position="77"/>
    </location>
</feature>
<dbReference type="InterPro" id="IPR005828">
    <property type="entry name" value="MFS_sugar_transport-like"/>
</dbReference>
<evidence type="ECO:0000313" key="11">
    <source>
        <dbReference type="Proteomes" id="UP000182589"/>
    </source>
</evidence>
<reference evidence="9" key="3">
    <citation type="submission" date="2023-02" db="EMBL/GenBank/DDBJ databases">
        <title>Proposal of a novel subspecies: Alicyclobacillus hesperidum subspecies aegle.</title>
        <authorList>
            <person name="Goto K."/>
            <person name="Fujii T."/>
            <person name="Yasui K."/>
            <person name="Mochida K."/>
            <person name="Kato-Tanaka Y."/>
            <person name="Morohoshi S."/>
            <person name="An S.Y."/>
            <person name="Kasai H."/>
            <person name="Yokota A."/>
        </authorList>
    </citation>
    <scope>NUCLEOTIDE SEQUENCE</scope>
    <source>
        <strain evidence="9">DSM 12766</strain>
    </source>
</reference>
<evidence type="ECO:0000256" key="3">
    <source>
        <dbReference type="ARBA" id="ARBA00022692"/>
    </source>
</evidence>
<feature type="transmembrane region" description="Helical" evidence="7">
    <location>
        <begin position="145"/>
        <end position="172"/>
    </location>
</feature>
<keyword evidence="5 7" id="KW-0472">Membrane</keyword>
<feature type="transmembrane region" description="Helical" evidence="7">
    <location>
        <begin position="250"/>
        <end position="269"/>
    </location>
</feature>
<evidence type="ECO:0000256" key="1">
    <source>
        <dbReference type="ARBA" id="ARBA00004651"/>
    </source>
</evidence>
<dbReference type="SUPFAM" id="SSF103473">
    <property type="entry name" value="MFS general substrate transporter"/>
    <property type="match status" value="1"/>
</dbReference>
<feature type="compositionally biased region" description="Polar residues" evidence="6">
    <location>
        <begin position="451"/>
        <end position="462"/>
    </location>
</feature>
<keyword evidence="3 7" id="KW-0812">Transmembrane</keyword>
<dbReference type="EMBL" id="FNOJ01000001">
    <property type="protein sequence ID" value="SDW05504.1"/>
    <property type="molecule type" value="Genomic_DNA"/>
</dbReference>
<dbReference type="InterPro" id="IPR020846">
    <property type="entry name" value="MFS_dom"/>
</dbReference>
<gene>
    <name evidence="9" type="ORF">Heshes_03590</name>
    <name evidence="10" type="ORF">SAMN04489725_101224</name>
</gene>
<dbReference type="RefSeq" id="WP_006448099.1">
    <property type="nucleotide sequence ID" value="NZ_BSRA01000002.1"/>
</dbReference>
<dbReference type="InterPro" id="IPR036259">
    <property type="entry name" value="MFS_trans_sf"/>
</dbReference>
<accession>A0A1H2QFR3</accession>
<comment type="subcellular location">
    <subcellularLocation>
        <location evidence="1">Cell membrane</location>
        <topology evidence="1">Multi-pass membrane protein</topology>
    </subcellularLocation>
</comment>
<keyword evidence="11" id="KW-1185">Reference proteome</keyword>
<keyword evidence="2" id="KW-0813">Transport</keyword>
<dbReference type="PROSITE" id="PS50850">
    <property type="entry name" value="MFS"/>
    <property type="match status" value="1"/>
</dbReference>
<dbReference type="Proteomes" id="UP001157137">
    <property type="component" value="Unassembled WGS sequence"/>
</dbReference>
<dbReference type="GO" id="GO:0005886">
    <property type="term" value="C:plasma membrane"/>
    <property type="evidence" value="ECO:0007669"/>
    <property type="project" value="UniProtKB-SubCell"/>
</dbReference>
<feature type="transmembrane region" description="Helical" evidence="7">
    <location>
        <begin position="345"/>
        <end position="363"/>
    </location>
</feature>
<reference evidence="10" key="2">
    <citation type="submission" date="2016-10" db="EMBL/GenBank/DDBJ databases">
        <authorList>
            <person name="de Groot N.N."/>
        </authorList>
    </citation>
    <scope>NUCLEOTIDE SEQUENCE [LARGE SCALE GENOMIC DNA]</scope>
    <source>
        <strain evidence="10">DSM 12489</strain>
    </source>
</reference>
<dbReference type="GO" id="GO:0022857">
    <property type="term" value="F:transmembrane transporter activity"/>
    <property type="evidence" value="ECO:0007669"/>
    <property type="project" value="InterPro"/>
</dbReference>
<feature type="transmembrane region" description="Helical" evidence="7">
    <location>
        <begin position="321"/>
        <end position="339"/>
    </location>
</feature>
<name>A0A1H2QFR3_9BACL</name>
<sequence length="462" mass="49063">MSVNSSVLEAFDESKLNSFHWKTILTAGMGFFTDAYDLFIIGTVTAILTPMWHLTTTQLSILNSTSLAAAALGALFFGKLMDLLGRKAMYGIEVAMLAVGAILSACAPSFIWLVIFRFIVGLGVGGDYPTSSVIMTEYANRKNRGFLVTMVFAMQGLGLLAGPLVASLLLSLGIPHAVAWRLMLGLGAIPAASVIYLRRKMPETPRYLLAVKQDASQAANVASHLTGQRVAGGSWNGTVAKQSMWSRKHVIRLIGTAGSWFLIDVAFYGNSVSSQLILKALLPHAALVTTTLVATAIFLVAAVPGYFVAAGLMDKIGRKTIQSVGFVVMACAYAAIFFVPTIAKLPIVFLIVYAISYFFIEFGPNTTTFLVPSEVFPTNLRGTAHGMSAAGGKIGAFLGAFVLPGILKASGLNVTMGMLAGVALLGAVLTMVAVPEMKQRSLEDNEEIHHSATSTSPRHSVS</sequence>
<evidence type="ECO:0000256" key="7">
    <source>
        <dbReference type="SAM" id="Phobius"/>
    </source>
</evidence>
<evidence type="ECO:0000256" key="2">
    <source>
        <dbReference type="ARBA" id="ARBA00022448"/>
    </source>
</evidence>
<reference evidence="11" key="1">
    <citation type="submission" date="2016-10" db="EMBL/GenBank/DDBJ databases">
        <authorList>
            <person name="Varghese N."/>
        </authorList>
    </citation>
    <scope>NUCLEOTIDE SEQUENCE [LARGE SCALE GENOMIC DNA]</scope>
    <source>
        <strain evidence="11">DSM 12489</strain>
    </source>
</reference>
<dbReference type="STRING" id="89784.SAMN04489725_101224"/>
<feature type="transmembrane region" description="Helical" evidence="7">
    <location>
        <begin position="24"/>
        <end position="48"/>
    </location>
</feature>
<dbReference type="PROSITE" id="PS00216">
    <property type="entry name" value="SUGAR_TRANSPORT_1"/>
    <property type="match status" value="1"/>
</dbReference>
<keyword evidence="4 7" id="KW-1133">Transmembrane helix</keyword>
<evidence type="ECO:0000256" key="6">
    <source>
        <dbReference type="SAM" id="MobiDB-lite"/>
    </source>
</evidence>
<dbReference type="EMBL" id="BSRA01000002">
    <property type="protein sequence ID" value="GLV12675.1"/>
    <property type="molecule type" value="Genomic_DNA"/>
</dbReference>
<proteinExistence type="predicted"/>
<feature type="domain" description="Major facilitator superfamily (MFS) profile" evidence="8">
    <location>
        <begin position="23"/>
        <end position="438"/>
    </location>
</feature>
<evidence type="ECO:0000313" key="10">
    <source>
        <dbReference type="EMBL" id="SDW05504.1"/>
    </source>
</evidence>
<dbReference type="Pfam" id="PF00083">
    <property type="entry name" value="Sugar_tr"/>
    <property type="match status" value="1"/>
</dbReference>
<dbReference type="PANTHER" id="PTHR24064">
    <property type="entry name" value="SOLUTE CARRIER FAMILY 22 MEMBER"/>
    <property type="match status" value="1"/>
</dbReference>
<dbReference type="PROSITE" id="PS00217">
    <property type="entry name" value="SUGAR_TRANSPORT_2"/>
    <property type="match status" value="1"/>
</dbReference>
<organism evidence="10 11">
    <name type="scientific">Alicyclobacillus hesperidum</name>
    <dbReference type="NCBI Taxonomy" id="89784"/>
    <lineage>
        <taxon>Bacteria</taxon>
        <taxon>Bacillati</taxon>
        <taxon>Bacillota</taxon>
        <taxon>Bacilli</taxon>
        <taxon>Bacillales</taxon>
        <taxon>Alicyclobacillaceae</taxon>
        <taxon>Alicyclobacillus</taxon>
    </lineage>
</organism>
<feature type="transmembrane region" description="Helical" evidence="7">
    <location>
        <begin position="384"/>
        <end position="406"/>
    </location>
</feature>
<evidence type="ECO:0000256" key="4">
    <source>
        <dbReference type="ARBA" id="ARBA00022989"/>
    </source>
</evidence>
<evidence type="ECO:0000313" key="9">
    <source>
        <dbReference type="EMBL" id="GLV12675.1"/>
    </source>
</evidence>
<dbReference type="InterPro" id="IPR005829">
    <property type="entry name" value="Sugar_transporter_CS"/>
</dbReference>
<dbReference type="AlphaFoldDB" id="A0A1H2QFR3"/>